<evidence type="ECO:0008006" key="3">
    <source>
        <dbReference type="Google" id="ProtNLM"/>
    </source>
</evidence>
<evidence type="ECO:0000313" key="1">
    <source>
        <dbReference type="EMBL" id="KZS89606.1"/>
    </source>
</evidence>
<name>A0A164QFF3_9AGAM</name>
<sequence length="509" mass="57168">MNVANQLSRRELSACGQSSETTVPELMDVLERSLNEAWHFDSRELESTTHSAPMLREIAKHLRSACSTLGRISNMQTPIGRLHDEVLAEILLSAKVSLVADGCFIDPCEWEYLLRICSRWTTIIHEDPRFWGAIDFAWNQTTIARFLSLSQDSLLSLRIPASDNFLRDRQDLLMPIVKRAKDINFRYQWYHSEVNHCSHTKKPPRLIDASSPNPASSISEPVSIEDKFAATRCLEESLIAPAPHLSQLTCPELGSLDIIGIPVNPAPANLQRQDQRTISALQLRHISVDGMLPSEWDYLFRHIRAPVLSEINFTIALESRVPLPAFLQVCAAEASHAKLVFDRSDIACTYSGRRTASNVDFKHVMSILFEHNYLFSPDDQPGQTQVKDQIIGFAQLTCLTIEINCDTGLQWGTLLGNMSGLVALNVRGHIGADFFEALSGRTDTWTAFKLPSIVLKSEQHCGSREGTYINYKDALTESKSFTGPFGSDLLVVDGEIDEHRIDRDRTKYD</sequence>
<dbReference type="OrthoDB" id="3365698at2759"/>
<proteinExistence type="predicted"/>
<organism evidence="1 2">
    <name type="scientific">Sistotremastrum niveocremeum HHB9708</name>
    <dbReference type="NCBI Taxonomy" id="1314777"/>
    <lineage>
        <taxon>Eukaryota</taxon>
        <taxon>Fungi</taxon>
        <taxon>Dikarya</taxon>
        <taxon>Basidiomycota</taxon>
        <taxon>Agaricomycotina</taxon>
        <taxon>Agaricomycetes</taxon>
        <taxon>Sistotremastrales</taxon>
        <taxon>Sistotremastraceae</taxon>
        <taxon>Sertulicium</taxon>
        <taxon>Sertulicium niveocremeum</taxon>
    </lineage>
</organism>
<gene>
    <name evidence="1" type="ORF">SISNIDRAFT_469127</name>
</gene>
<dbReference type="AlphaFoldDB" id="A0A164QFF3"/>
<reference evidence="1 2" key="1">
    <citation type="journal article" date="2016" name="Mol. Biol. Evol.">
        <title>Comparative Genomics of Early-Diverging Mushroom-Forming Fungi Provides Insights into the Origins of Lignocellulose Decay Capabilities.</title>
        <authorList>
            <person name="Nagy L.G."/>
            <person name="Riley R."/>
            <person name="Tritt A."/>
            <person name="Adam C."/>
            <person name="Daum C."/>
            <person name="Floudas D."/>
            <person name="Sun H."/>
            <person name="Yadav J.S."/>
            <person name="Pangilinan J."/>
            <person name="Larsson K.H."/>
            <person name="Matsuura K."/>
            <person name="Barry K."/>
            <person name="Labutti K."/>
            <person name="Kuo R."/>
            <person name="Ohm R.A."/>
            <person name="Bhattacharya S.S."/>
            <person name="Shirouzu T."/>
            <person name="Yoshinaga Y."/>
            <person name="Martin F.M."/>
            <person name="Grigoriev I.V."/>
            <person name="Hibbett D.S."/>
        </authorList>
    </citation>
    <scope>NUCLEOTIDE SEQUENCE [LARGE SCALE GENOMIC DNA]</scope>
    <source>
        <strain evidence="1 2">HHB9708</strain>
    </source>
</reference>
<keyword evidence="2" id="KW-1185">Reference proteome</keyword>
<evidence type="ECO:0000313" key="2">
    <source>
        <dbReference type="Proteomes" id="UP000076722"/>
    </source>
</evidence>
<dbReference type="EMBL" id="KV419426">
    <property type="protein sequence ID" value="KZS89606.1"/>
    <property type="molecule type" value="Genomic_DNA"/>
</dbReference>
<accession>A0A164QFF3</accession>
<protein>
    <recommendedName>
        <fullName evidence="3">F-box domain-containing protein</fullName>
    </recommendedName>
</protein>
<dbReference type="Proteomes" id="UP000076722">
    <property type="component" value="Unassembled WGS sequence"/>
</dbReference>